<feature type="compositionally biased region" description="Low complexity" evidence="7">
    <location>
        <begin position="169"/>
        <end position="178"/>
    </location>
</feature>
<dbReference type="InterPro" id="IPR036388">
    <property type="entry name" value="WH-like_DNA-bd_sf"/>
</dbReference>
<evidence type="ECO:0000256" key="3">
    <source>
        <dbReference type="ARBA" id="ARBA00022454"/>
    </source>
</evidence>
<dbReference type="SUPFAM" id="SSF46785">
    <property type="entry name" value="Winged helix' DNA-binding domain"/>
    <property type="match status" value="1"/>
</dbReference>
<proteinExistence type="inferred from homology"/>
<dbReference type="Pfam" id="PF00538">
    <property type="entry name" value="Linker_histone"/>
    <property type="match status" value="1"/>
</dbReference>
<feature type="region of interest" description="Disordered" evidence="7">
    <location>
        <begin position="1"/>
        <end position="22"/>
    </location>
</feature>
<dbReference type="GO" id="GO:0000786">
    <property type="term" value="C:nucleosome"/>
    <property type="evidence" value="ECO:0007669"/>
    <property type="project" value="InterPro"/>
</dbReference>
<dbReference type="GO" id="GO:0030527">
    <property type="term" value="F:structural constituent of chromatin"/>
    <property type="evidence" value="ECO:0007669"/>
    <property type="project" value="InterPro"/>
</dbReference>
<dbReference type="PRINTS" id="PR00624">
    <property type="entry name" value="HISTONEH5"/>
</dbReference>
<feature type="compositionally biased region" description="Basic and acidic residues" evidence="7">
    <location>
        <begin position="124"/>
        <end position="138"/>
    </location>
</feature>
<dbReference type="SMART" id="SM00526">
    <property type="entry name" value="H15"/>
    <property type="match status" value="1"/>
</dbReference>
<dbReference type="PANTHER" id="PTHR11467">
    <property type="entry name" value="HISTONE H1"/>
    <property type="match status" value="1"/>
</dbReference>
<protein>
    <recommendedName>
        <fullName evidence="8">H15 domain-containing protein</fullName>
    </recommendedName>
</protein>
<keyword evidence="5 6" id="KW-0539">Nucleus</keyword>
<evidence type="ECO:0000313" key="9">
    <source>
        <dbReference type="EMBL" id="KAK7105438.1"/>
    </source>
</evidence>
<keyword evidence="4 6" id="KW-0238">DNA-binding</keyword>
<keyword evidence="10" id="KW-1185">Reference proteome</keyword>
<dbReference type="EMBL" id="JBAMIC010000007">
    <property type="protein sequence ID" value="KAK7105438.1"/>
    <property type="molecule type" value="Genomic_DNA"/>
</dbReference>
<keyword evidence="3 6" id="KW-0158">Chromosome</keyword>
<dbReference type="GO" id="GO:0030261">
    <property type="term" value="P:chromosome condensation"/>
    <property type="evidence" value="ECO:0007669"/>
    <property type="project" value="TreeGrafter"/>
</dbReference>
<organism evidence="9 10">
    <name type="scientific">Littorina saxatilis</name>
    <dbReference type="NCBI Taxonomy" id="31220"/>
    <lineage>
        <taxon>Eukaryota</taxon>
        <taxon>Metazoa</taxon>
        <taxon>Spiralia</taxon>
        <taxon>Lophotrochozoa</taxon>
        <taxon>Mollusca</taxon>
        <taxon>Gastropoda</taxon>
        <taxon>Caenogastropoda</taxon>
        <taxon>Littorinimorpha</taxon>
        <taxon>Littorinoidea</taxon>
        <taxon>Littorinidae</taxon>
        <taxon>Littorina</taxon>
    </lineage>
</organism>
<evidence type="ECO:0000256" key="1">
    <source>
        <dbReference type="ARBA" id="ARBA00004123"/>
    </source>
</evidence>
<dbReference type="AlphaFoldDB" id="A0AAN9GDX3"/>
<dbReference type="InterPro" id="IPR005818">
    <property type="entry name" value="Histone_H1/H5_H15"/>
</dbReference>
<gene>
    <name evidence="9" type="ORF">V1264_016815</name>
</gene>
<name>A0AAN9GDX3_9CAEN</name>
<sequence length="207" mass="21555">MSDAAAPAPAKNVTKPSKAAKPAEHPKYIVMVAAAIGSLKERGGSSRQAILKYVMANYNVGNDCEVAKINARVKTALKSGLTAGKLNQAKGTGATGSFRIAGEKKEAAKTKPKKVMKPTAAVTKKPESPKKVAVKKLEYPTNKAAAVKPKKVKTPKKAATAKPKKVTTPKKAAVAKPKSPAKKAAKPKTQKKAAVSEKPAAKKAAKQ</sequence>
<dbReference type="GO" id="GO:0031492">
    <property type="term" value="F:nucleosomal DNA binding"/>
    <property type="evidence" value="ECO:0007669"/>
    <property type="project" value="TreeGrafter"/>
</dbReference>
<comment type="subcellular location">
    <subcellularLocation>
        <location evidence="2">Chromosome</location>
    </subcellularLocation>
    <subcellularLocation>
        <location evidence="1 6">Nucleus</location>
    </subcellularLocation>
</comment>
<dbReference type="InterPro" id="IPR036390">
    <property type="entry name" value="WH_DNA-bd_sf"/>
</dbReference>
<evidence type="ECO:0000259" key="8">
    <source>
        <dbReference type="PROSITE" id="PS51504"/>
    </source>
</evidence>
<evidence type="ECO:0000313" key="10">
    <source>
        <dbReference type="Proteomes" id="UP001374579"/>
    </source>
</evidence>
<dbReference type="GO" id="GO:0006334">
    <property type="term" value="P:nucleosome assembly"/>
    <property type="evidence" value="ECO:0007669"/>
    <property type="project" value="InterPro"/>
</dbReference>
<dbReference type="FunFam" id="1.10.10.10:FF:000140">
    <property type="entry name" value="Histone H1.0"/>
    <property type="match status" value="1"/>
</dbReference>
<dbReference type="GO" id="GO:0045910">
    <property type="term" value="P:negative regulation of DNA recombination"/>
    <property type="evidence" value="ECO:0007669"/>
    <property type="project" value="TreeGrafter"/>
</dbReference>
<dbReference type="GO" id="GO:0003690">
    <property type="term" value="F:double-stranded DNA binding"/>
    <property type="evidence" value="ECO:0007669"/>
    <property type="project" value="TreeGrafter"/>
</dbReference>
<evidence type="ECO:0000256" key="7">
    <source>
        <dbReference type="SAM" id="MobiDB-lite"/>
    </source>
</evidence>
<comment type="similarity">
    <text evidence="6">Belongs to the histone H1/H5 family.</text>
</comment>
<dbReference type="CDD" id="cd00073">
    <property type="entry name" value="H15"/>
    <property type="match status" value="1"/>
</dbReference>
<feature type="compositionally biased region" description="Basic residues" evidence="7">
    <location>
        <begin position="179"/>
        <end position="191"/>
    </location>
</feature>
<feature type="region of interest" description="Disordered" evidence="7">
    <location>
        <begin position="86"/>
        <end position="207"/>
    </location>
</feature>
<comment type="caution">
    <text evidence="9">The sequence shown here is derived from an EMBL/GenBank/DDBJ whole genome shotgun (WGS) entry which is preliminary data.</text>
</comment>
<evidence type="ECO:0000256" key="5">
    <source>
        <dbReference type="ARBA" id="ARBA00023242"/>
    </source>
</evidence>
<dbReference type="PROSITE" id="PS51504">
    <property type="entry name" value="H15"/>
    <property type="match status" value="1"/>
</dbReference>
<dbReference type="PANTHER" id="PTHR11467:SF36">
    <property type="entry name" value="HISTONE 24-RELATED"/>
    <property type="match status" value="1"/>
</dbReference>
<evidence type="ECO:0000256" key="6">
    <source>
        <dbReference type="RuleBase" id="RU003894"/>
    </source>
</evidence>
<dbReference type="GO" id="GO:0005634">
    <property type="term" value="C:nucleus"/>
    <property type="evidence" value="ECO:0007669"/>
    <property type="project" value="UniProtKB-SubCell"/>
</dbReference>
<dbReference type="Proteomes" id="UP001374579">
    <property type="component" value="Unassembled WGS sequence"/>
</dbReference>
<feature type="domain" description="H15" evidence="8">
    <location>
        <begin position="24"/>
        <end position="102"/>
    </location>
</feature>
<accession>A0AAN9GDX3</accession>
<reference evidence="9 10" key="1">
    <citation type="submission" date="2024-02" db="EMBL/GenBank/DDBJ databases">
        <title>Chromosome-scale genome assembly of the rough periwinkle Littorina saxatilis.</title>
        <authorList>
            <person name="De Jode A."/>
            <person name="Faria R."/>
            <person name="Formenti G."/>
            <person name="Sims Y."/>
            <person name="Smith T.P."/>
            <person name="Tracey A."/>
            <person name="Wood J.M.D."/>
            <person name="Zagrodzka Z.B."/>
            <person name="Johannesson K."/>
            <person name="Butlin R.K."/>
            <person name="Leder E.H."/>
        </authorList>
    </citation>
    <scope>NUCLEOTIDE SEQUENCE [LARGE SCALE GENOMIC DNA]</scope>
    <source>
        <strain evidence="9">Snail1</strain>
        <tissue evidence="9">Muscle</tissue>
    </source>
</reference>
<dbReference type="InterPro" id="IPR005819">
    <property type="entry name" value="H1/H5"/>
</dbReference>
<evidence type="ECO:0000256" key="2">
    <source>
        <dbReference type="ARBA" id="ARBA00004286"/>
    </source>
</evidence>
<dbReference type="Gene3D" id="1.10.10.10">
    <property type="entry name" value="Winged helix-like DNA-binding domain superfamily/Winged helix DNA-binding domain"/>
    <property type="match status" value="1"/>
</dbReference>
<evidence type="ECO:0000256" key="4">
    <source>
        <dbReference type="ARBA" id="ARBA00023125"/>
    </source>
</evidence>